<gene>
    <name evidence="1" type="ORF">Agabi119p4_8421</name>
</gene>
<protein>
    <submittedName>
        <fullName evidence="1">Uncharacterized protein</fullName>
    </submittedName>
</protein>
<organism evidence="1 2">
    <name type="scientific">Agaricus bisporus var. burnettii</name>
    <dbReference type="NCBI Taxonomy" id="192524"/>
    <lineage>
        <taxon>Eukaryota</taxon>
        <taxon>Fungi</taxon>
        <taxon>Dikarya</taxon>
        <taxon>Basidiomycota</taxon>
        <taxon>Agaricomycotina</taxon>
        <taxon>Agaricomycetes</taxon>
        <taxon>Agaricomycetidae</taxon>
        <taxon>Agaricales</taxon>
        <taxon>Agaricineae</taxon>
        <taxon>Agaricaceae</taxon>
        <taxon>Agaricus</taxon>
    </lineage>
</organism>
<sequence>MSYLRSYFQTREEESKAVRRSREIYEEIFKQYRIVSQPEVSGLCSERDCSGWQAYWYNGRGIHWVVCGHRKRQGLEARRKDMIPQHIQ</sequence>
<comment type="caution">
    <text evidence="1">The sequence shown here is derived from an EMBL/GenBank/DDBJ whole genome shotgun (WGS) entry which is preliminary data.</text>
</comment>
<evidence type="ECO:0000313" key="2">
    <source>
        <dbReference type="Proteomes" id="UP000629468"/>
    </source>
</evidence>
<name>A0A8H7C720_AGABI</name>
<reference evidence="1 2" key="1">
    <citation type="journal article" name="Sci. Rep.">
        <title>Telomere-to-telomere assembled and centromere annotated genomes of the two main subspecies of the button mushroom Agaricus bisporus reveal especially polymorphic chromosome ends.</title>
        <authorList>
            <person name="Sonnenberg A.S.M."/>
            <person name="Sedaghat-Telgerd N."/>
            <person name="Lavrijssen B."/>
            <person name="Ohm R.A."/>
            <person name="Hendrickx P.M."/>
            <person name="Scholtmeijer K."/>
            <person name="Baars J.J.P."/>
            <person name="van Peer A."/>
        </authorList>
    </citation>
    <scope>NUCLEOTIDE SEQUENCE [LARGE SCALE GENOMIC DNA]</scope>
    <source>
        <strain evidence="1 2">H119_p4</strain>
    </source>
</reference>
<dbReference type="AlphaFoldDB" id="A0A8H7C720"/>
<accession>A0A8H7C720</accession>
<dbReference type="EMBL" id="JABXXO010000011">
    <property type="protein sequence ID" value="KAF7763884.1"/>
    <property type="molecule type" value="Genomic_DNA"/>
</dbReference>
<evidence type="ECO:0000313" key="1">
    <source>
        <dbReference type="EMBL" id="KAF7763884.1"/>
    </source>
</evidence>
<proteinExistence type="predicted"/>
<dbReference type="Proteomes" id="UP000629468">
    <property type="component" value="Unassembled WGS sequence"/>
</dbReference>